<keyword evidence="2" id="KW-1185">Reference proteome</keyword>
<dbReference type="SMART" id="SM00382">
    <property type="entry name" value="AAA"/>
    <property type="match status" value="1"/>
</dbReference>
<gene>
    <name evidence="1" type="ORF">FA707_01960</name>
</gene>
<evidence type="ECO:0000313" key="1">
    <source>
        <dbReference type="EMBL" id="QCI85803.1"/>
    </source>
</evidence>
<dbReference type="PANTHER" id="PTHR43158:SF1">
    <property type="entry name" value="ABC TRANSPORTER, ATP-BINDING PROTEIN"/>
    <property type="match status" value="1"/>
</dbReference>
<reference evidence="1" key="1">
    <citation type="submission" date="2019-04" db="EMBL/GenBank/DDBJ databases">
        <title>Vagococcus sp. nov., isolated from faeces of yaks (Bos grunniens).</title>
        <authorList>
            <person name="Ge Y."/>
        </authorList>
    </citation>
    <scope>NUCLEOTIDE SEQUENCE [LARGE SCALE GENOMIC DNA]</scope>
    <source>
        <strain evidence="1">MN-17</strain>
    </source>
</reference>
<dbReference type="GO" id="GO:0005524">
    <property type="term" value="F:ATP binding"/>
    <property type="evidence" value="ECO:0007669"/>
    <property type="project" value="UniProtKB-KW"/>
</dbReference>
<dbReference type="InterPro" id="IPR003593">
    <property type="entry name" value="AAA+_ATPase"/>
</dbReference>
<dbReference type="PANTHER" id="PTHR43158">
    <property type="entry name" value="SKFA PEPTIDE EXPORT ATP-BINDING PROTEIN SKFE"/>
    <property type="match status" value="1"/>
</dbReference>
<keyword evidence="1" id="KW-0547">Nucleotide-binding</keyword>
<dbReference type="InterPro" id="IPR027417">
    <property type="entry name" value="P-loop_NTPase"/>
</dbReference>
<dbReference type="EMBL" id="CP039712">
    <property type="protein sequence ID" value="QCI85803.1"/>
    <property type="molecule type" value="Genomic_DNA"/>
</dbReference>
<dbReference type="SUPFAM" id="SSF52540">
    <property type="entry name" value="P-loop containing nucleoside triphosphate hydrolases"/>
    <property type="match status" value="1"/>
</dbReference>
<protein>
    <submittedName>
        <fullName evidence="1">ABC transporter ATP-binding protein</fullName>
    </submittedName>
</protein>
<evidence type="ECO:0000313" key="2">
    <source>
        <dbReference type="Proteomes" id="UP000298615"/>
    </source>
</evidence>
<name>A0A4D7CS05_9ENTE</name>
<dbReference type="AlphaFoldDB" id="A0A4D7CS05"/>
<dbReference type="OrthoDB" id="9804819at2"/>
<proteinExistence type="predicted"/>
<dbReference type="Pfam" id="PF00005">
    <property type="entry name" value="ABC_tran"/>
    <property type="match status" value="1"/>
</dbReference>
<dbReference type="CDD" id="cd03230">
    <property type="entry name" value="ABC_DR_subfamily_A"/>
    <property type="match status" value="1"/>
</dbReference>
<sequence>MMTNIVELNNVTYRYGRKVFFKNLSLNLERGKIIALLGENGAGKTTLMRLLAGLSKNFTGEVSINGEQASEKIKASISFLESGLGFDKSEKLTRIIQFYVNLYSDFDLEKQTELMKFMELEASEKIGNLSKGQLEKFMLTIALSRQVPLYILDEPLSGVDIMAREKIIQALVSWVDEDATVLVSTHHIGEMERLVDEVVLLKEQEVIAQMSADDIREDYQLSLEDYYRKMYR</sequence>
<dbReference type="InterPro" id="IPR003439">
    <property type="entry name" value="ABC_transporter-like_ATP-bd"/>
</dbReference>
<dbReference type="Gene3D" id="3.40.50.300">
    <property type="entry name" value="P-loop containing nucleotide triphosphate hydrolases"/>
    <property type="match status" value="1"/>
</dbReference>
<dbReference type="GO" id="GO:0016887">
    <property type="term" value="F:ATP hydrolysis activity"/>
    <property type="evidence" value="ECO:0007669"/>
    <property type="project" value="InterPro"/>
</dbReference>
<dbReference type="Proteomes" id="UP000298615">
    <property type="component" value="Chromosome"/>
</dbReference>
<keyword evidence="1" id="KW-0067">ATP-binding</keyword>
<dbReference type="PROSITE" id="PS50893">
    <property type="entry name" value="ABC_TRANSPORTER_2"/>
    <property type="match status" value="1"/>
</dbReference>
<dbReference type="RefSeq" id="WP_136952646.1">
    <property type="nucleotide sequence ID" value="NZ_CP039712.1"/>
</dbReference>
<organism evidence="1 2">
    <name type="scientific">Vagococcus zengguangii</name>
    <dbReference type="NCBI Taxonomy" id="2571750"/>
    <lineage>
        <taxon>Bacteria</taxon>
        <taxon>Bacillati</taxon>
        <taxon>Bacillota</taxon>
        <taxon>Bacilli</taxon>
        <taxon>Lactobacillales</taxon>
        <taxon>Enterococcaceae</taxon>
        <taxon>Vagococcus</taxon>
    </lineage>
</organism>
<dbReference type="KEGG" id="vao:FA707_01960"/>
<accession>A0A4D7CS05</accession>